<feature type="signal peptide" evidence="6">
    <location>
        <begin position="1"/>
        <end position="19"/>
    </location>
</feature>
<organism evidence="7 8">
    <name type="scientific">Galendromus occidentalis</name>
    <name type="common">western predatory mite</name>
    <dbReference type="NCBI Taxonomy" id="34638"/>
    <lineage>
        <taxon>Eukaryota</taxon>
        <taxon>Metazoa</taxon>
        <taxon>Ecdysozoa</taxon>
        <taxon>Arthropoda</taxon>
        <taxon>Chelicerata</taxon>
        <taxon>Arachnida</taxon>
        <taxon>Acari</taxon>
        <taxon>Parasitiformes</taxon>
        <taxon>Mesostigmata</taxon>
        <taxon>Gamasina</taxon>
        <taxon>Phytoseioidea</taxon>
        <taxon>Phytoseiidae</taxon>
        <taxon>Typhlodrominae</taxon>
        <taxon>Galendromus</taxon>
    </lineage>
</organism>
<keyword evidence="2" id="KW-0479">Metal-binding</keyword>
<dbReference type="Gene3D" id="3.20.20.190">
    <property type="entry name" value="Phosphatidylinositol (PI) phosphodiesterase"/>
    <property type="match status" value="1"/>
</dbReference>
<comment type="catalytic activity">
    <reaction evidence="1">
        <text>an N-(acyl)-sphingosylphosphoethanolamine = an N-(acyl)-sphingosyl-1,3-cyclic phosphate + ethanolamine</text>
        <dbReference type="Rhea" id="RHEA:60648"/>
        <dbReference type="ChEBI" id="CHEBI:57603"/>
        <dbReference type="ChEBI" id="CHEBI:143891"/>
        <dbReference type="ChEBI" id="CHEBI:143892"/>
    </reaction>
</comment>
<gene>
    <name evidence="8" type="primary">LOC100899602</name>
</gene>
<dbReference type="InterPro" id="IPR017946">
    <property type="entry name" value="PLC-like_Pdiesterase_TIM-brl"/>
</dbReference>
<keyword evidence="3" id="KW-0460">Magnesium</keyword>
<keyword evidence="7" id="KW-1185">Reference proteome</keyword>
<accession>A0AAJ6QRU6</accession>
<proteinExistence type="predicted"/>
<evidence type="ECO:0000313" key="8">
    <source>
        <dbReference type="RefSeq" id="XP_003741804.2"/>
    </source>
</evidence>
<dbReference type="AlphaFoldDB" id="A0AAJ6QRU6"/>
<keyword evidence="6" id="KW-0732">Signal</keyword>
<name>A0AAJ6QRU6_9ACAR</name>
<dbReference type="GO" id="GO:0016829">
    <property type="term" value="F:lyase activity"/>
    <property type="evidence" value="ECO:0007669"/>
    <property type="project" value="UniProtKB-KW"/>
</dbReference>
<protein>
    <submittedName>
        <fullName evidence="8">Sphingomyelin phosphodiesterase D</fullName>
    </submittedName>
</protein>
<evidence type="ECO:0000256" key="2">
    <source>
        <dbReference type="ARBA" id="ARBA00022723"/>
    </source>
</evidence>
<dbReference type="RefSeq" id="XP_003741804.2">
    <property type="nucleotide sequence ID" value="XM_003741756.2"/>
</dbReference>
<dbReference type="KEGG" id="goe:100899602"/>
<evidence type="ECO:0000256" key="6">
    <source>
        <dbReference type="SAM" id="SignalP"/>
    </source>
</evidence>
<sequence>MMTRLGAAIFLASLQLVSGRITDERSGDIRRPFYIIAHMANSIPTMDLFLREGANAVELDVTFEPNGAAWWVHHGVPCDYFRVCHESTQLVDYLQAAATRNITLIFLDLKSYKLSPEAKEFAGVDLALKLSGHFFDKGGQQTNVVLSVPYVTEKQLLASFIEKMKSLKPEQLSKISYDVSENPDFSVVGKMFRDLNVTSAWQGDGVTNWFEPFRGFSRVRDAVELRDQGNVYIKKVYRWTVDYKGHIRQLIDLGIDGVMTNNPSRAYQVVRDLKEIRLAGKKDNINDIFSL</sequence>
<evidence type="ECO:0000256" key="5">
    <source>
        <dbReference type="ARBA" id="ARBA00023239"/>
    </source>
</evidence>
<evidence type="ECO:0000256" key="1">
    <source>
        <dbReference type="ARBA" id="ARBA00000110"/>
    </source>
</evidence>
<evidence type="ECO:0000256" key="3">
    <source>
        <dbReference type="ARBA" id="ARBA00022842"/>
    </source>
</evidence>
<dbReference type="SUPFAM" id="SSF51695">
    <property type="entry name" value="PLC-like phosphodiesterases"/>
    <property type="match status" value="1"/>
</dbReference>
<dbReference type="GO" id="GO:0006629">
    <property type="term" value="P:lipid metabolic process"/>
    <property type="evidence" value="ECO:0007669"/>
    <property type="project" value="InterPro"/>
</dbReference>
<dbReference type="Proteomes" id="UP000694867">
    <property type="component" value="Unplaced"/>
</dbReference>
<evidence type="ECO:0000313" key="7">
    <source>
        <dbReference type="Proteomes" id="UP000694867"/>
    </source>
</evidence>
<keyword evidence="5" id="KW-0456">Lyase</keyword>
<dbReference type="GeneID" id="100899602"/>
<evidence type="ECO:0000256" key="4">
    <source>
        <dbReference type="ARBA" id="ARBA00023157"/>
    </source>
</evidence>
<keyword evidence="4" id="KW-1015">Disulfide bond</keyword>
<feature type="chain" id="PRO_5042529464" evidence="6">
    <location>
        <begin position="20"/>
        <end position="291"/>
    </location>
</feature>
<dbReference type="GO" id="GO:0046872">
    <property type="term" value="F:metal ion binding"/>
    <property type="evidence" value="ECO:0007669"/>
    <property type="project" value="UniProtKB-KW"/>
</dbReference>
<dbReference type="GO" id="GO:0008081">
    <property type="term" value="F:phosphoric diester hydrolase activity"/>
    <property type="evidence" value="ECO:0007669"/>
    <property type="project" value="InterPro"/>
</dbReference>
<reference evidence="8" key="1">
    <citation type="submission" date="2025-08" db="UniProtKB">
        <authorList>
            <consortium name="RefSeq"/>
        </authorList>
    </citation>
    <scope>IDENTIFICATION</scope>
</reference>